<keyword evidence="3" id="KW-1185">Reference proteome</keyword>
<dbReference type="eggNOG" id="ENOG502SG5Z">
    <property type="taxonomic scope" value="Eukaryota"/>
</dbReference>
<evidence type="ECO:0008006" key="4">
    <source>
        <dbReference type="Google" id="ProtNLM"/>
    </source>
</evidence>
<sequence>MNPRISERPLVSHIFDEEENDRHADDYFVEKAEQVADEALDVALVSNVEMEEIKQSLLDVQEGMQKMSKSMEEGFEKMFNLIGGQDTRIKAVESFVNSHTWNAGEWSGGGGVEKQTDVGGGVEKQIGCGVEKQTDGVCGGMEVEMEGEDGVGEEDKDKDGTDEEDKEKDGVDEGEKEKDGGDKEALQDIWVFVASEKRYLMIQ</sequence>
<feature type="compositionally biased region" description="Acidic residues" evidence="1">
    <location>
        <begin position="143"/>
        <end position="152"/>
    </location>
</feature>
<gene>
    <name evidence="2" type="ORF">AALP_AAs43016U000600</name>
</gene>
<dbReference type="AlphaFoldDB" id="A0A087FYX8"/>
<proteinExistence type="predicted"/>
<evidence type="ECO:0000313" key="3">
    <source>
        <dbReference type="Proteomes" id="UP000029120"/>
    </source>
</evidence>
<name>A0A087FYX8_ARAAL</name>
<dbReference type="EMBL" id="KL985079">
    <property type="protein sequence ID" value="KFK22830.1"/>
    <property type="molecule type" value="Genomic_DNA"/>
</dbReference>
<dbReference type="OrthoDB" id="10618539at2759"/>
<evidence type="ECO:0000313" key="2">
    <source>
        <dbReference type="EMBL" id="KFK22830.1"/>
    </source>
</evidence>
<feature type="region of interest" description="Disordered" evidence="1">
    <location>
        <begin position="142"/>
        <end position="187"/>
    </location>
</feature>
<dbReference type="Gramene" id="KFK22830">
    <property type="protein sequence ID" value="KFK22830"/>
    <property type="gene ID" value="AALP_AAs43016U000600"/>
</dbReference>
<evidence type="ECO:0000256" key="1">
    <source>
        <dbReference type="SAM" id="MobiDB-lite"/>
    </source>
</evidence>
<feature type="compositionally biased region" description="Basic and acidic residues" evidence="1">
    <location>
        <begin position="167"/>
        <end position="186"/>
    </location>
</feature>
<organism evidence="2 3">
    <name type="scientific">Arabis alpina</name>
    <name type="common">Alpine rock-cress</name>
    <dbReference type="NCBI Taxonomy" id="50452"/>
    <lineage>
        <taxon>Eukaryota</taxon>
        <taxon>Viridiplantae</taxon>
        <taxon>Streptophyta</taxon>
        <taxon>Embryophyta</taxon>
        <taxon>Tracheophyta</taxon>
        <taxon>Spermatophyta</taxon>
        <taxon>Magnoliopsida</taxon>
        <taxon>eudicotyledons</taxon>
        <taxon>Gunneridae</taxon>
        <taxon>Pentapetalae</taxon>
        <taxon>rosids</taxon>
        <taxon>malvids</taxon>
        <taxon>Brassicales</taxon>
        <taxon>Brassicaceae</taxon>
        <taxon>Arabideae</taxon>
        <taxon>Arabis</taxon>
    </lineage>
</organism>
<dbReference type="Proteomes" id="UP000029120">
    <property type="component" value="Unassembled WGS sequence"/>
</dbReference>
<protein>
    <recommendedName>
        <fullName evidence="4">DUF287 domain-containing protein</fullName>
    </recommendedName>
</protein>
<reference evidence="3" key="1">
    <citation type="journal article" date="2015" name="Nat. Plants">
        <title>Genome expansion of Arabis alpina linked with retrotransposition and reduced symmetric DNA methylation.</title>
        <authorList>
            <person name="Willing E.M."/>
            <person name="Rawat V."/>
            <person name="Mandakova T."/>
            <person name="Maumus F."/>
            <person name="James G.V."/>
            <person name="Nordstroem K.J."/>
            <person name="Becker C."/>
            <person name="Warthmann N."/>
            <person name="Chica C."/>
            <person name="Szarzynska B."/>
            <person name="Zytnicki M."/>
            <person name="Albani M.C."/>
            <person name="Kiefer C."/>
            <person name="Bergonzi S."/>
            <person name="Castaings L."/>
            <person name="Mateos J.L."/>
            <person name="Berns M.C."/>
            <person name="Bujdoso N."/>
            <person name="Piofczyk T."/>
            <person name="de Lorenzo L."/>
            <person name="Barrero-Sicilia C."/>
            <person name="Mateos I."/>
            <person name="Piednoel M."/>
            <person name="Hagmann J."/>
            <person name="Chen-Min-Tao R."/>
            <person name="Iglesias-Fernandez R."/>
            <person name="Schuster S.C."/>
            <person name="Alonso-Blanco C."/>
            <person name="Roudier F."/>
            <person name="Carbonero P."/>
            <person name="Paz-Ares J."/>
            <person name="Davis S.J."/>
            <person name="Pecinka A."/>
            <person name="Quesneville H."/>
            <person name="Colot V."/>
            <person name="Lysak M.A."/>
            <person name="Weigel D."/>
            <person name="Coupland G."/>
            <person name="Schneeberger K."/>
        </authorList>
    </citation>
    <scope>NUCLEOTIDE SEQUENCE [LARGE SCALE GENOMIC DNA]</scope>
    <source>
        <strain evidence="3">cv. Pajares</strain>
    </source>
</reference>
<accession>A0A087FYX8</accession>